<sequence length="54" mass="6275">MKGNRFVGDAQLRNIDYLEIIYPETISDKTILKRSFMVRTADGNVNRPFSEILK</sequence>
<organism evidence="1 2">
    <name type="scientific">Dulcicalothrix desertica PCC 7102</name>
    <dbReference type="NCBI Taxonomy" id="232991"/>
    <lineage>
        <taxon>Bacteria</taxon>
        <taxon>Bacillati</taxon>
        <taxon>Cyanobacteriota</taxon>
        <taxon>Cyanophyceae</taxon>
        <taxon>Nostocales</taxon>
        <taxon>Calotrichaceae</taxon>
        <taxon>Dulcicalothrix</taxon>
    </lineage>
</organism>
<comment type="caution">
    <text evidence="1">The sequence shown here is derived from an EMBL/GenBank/DDBJ whole genome shotgun (WGS) entry which is preliminary data.</text>
</comment>
<dbReference type="AlphaFoldDB" id="A0A433VNN9"/>
<reference evidence="1" key="1">
    <citation type="submission" date="2018-12" db="EMBL/GenBank/DDBJ databases">
        <authorList>
            <person name="Will S."/>
            <person name="Neumann-Schaal M."/>
            <person name="Henke P."/>
        </authorList>
    </citation>
    <scope>NUCLEOTIDE SEQUENCE</scope>
    <source>
        <strain evidence="1">PCC 7102</strain>
    </source>
</reference>
<reference evidence="1" key="2">
    <citation type="journal article" date="2019" name="Genome Biol. Evol.">
        <title>Day and night: Metabolic profiles and evolutionary relationships of six axenic non-marine cyanobacteria.</title>
        <authorList>
            <person name="Will S.E."/>
            <person name="Henke P."/>
            <person name="Boedeker C."/>
            <person name="Huang S."/>
            <person name="Brinkmann H."/>
            <person name="Rohde M."/>
            <person name="Jarek M."/>
            <person name="Friedl T."/>
            <person name="Seufert S."/>
            <person name="Schumacher M."/>
            <person name="Overmann J."/>
            <person name="Neumann-Schaal M."/>
            <person name="Petersen J."/>
        </authorList>
    </citation>
    <scope>NUCLEOTIDE SEQUENCE [LARGE SCALE GENOMIC DNA]</scope>
    <source>
        <strain evidence="1">PCC 7102</strain>
    </source>
</reference>
<proteinExistence type="predicted"/>
<protein>
    <submittedName>
        <fullName evidence="1">Uncharacterized protein</fullName>
    </submittedName>
</protein>
<accession>A0A433VNN9</accession>
<evidence type="ECO:0000313" key="2">
    <source>
        <dbReference type="Proteomes" id="UP000271624"/>
    </source>
</evidence>
<gene>
    <name evidence="1" type="ORF">DSM106972_019050</name>
</gene>
<dbReference type="EMBL" id="RSCL01000004">
    <property type="protein sequence ID" value="RUT07645.1"/>
    <property type="molecule type" value="Genomic_DNA"/>
</dbReference>
<keyword evidence="2" id="KW-1185">Reference proteome</keyword>
<evidence type="ECO:0000313" key="1">
    <source>
        <dbReference type="EMBL" id="RUT07645.1"/>
    </source>
</evidence>
<name>A0A433VNN9_9CYAN</name>
<dbReference type="Proteomes" id="UP000271624">
    <property type="component" value="Unassembled WGS sequence"/>
</dbReference>